<feature type="domain" description="Mechanosensitive ion channel transmembrane helices 2/3" evidence="10">
    <location>
        <begin position="495"/>
        <end position="534"/>
    </location>
</feature>
<feature type="domain" description="Mechanosensitive ion channel MscS" evidence="8">
    <location>
        <begin position="536"/>
        <end position="602"/>
    </location>
</feature>
<evidence type="ECO:0000313" key="12">
    <source>
        <dbReference type="Proteomes" id="UP000031307"/>
    </source>
</evidence>
<evidence type="ECO:0000256" key="6">
    <source>
        <dbReference type="ARBA" id="ARBA00023136"/>
    </source>
</evidence>
<evidence type="ECO:0000313" key="11">
    <source>
        <dbReference type="EMBL" id="KIA77888.1"/>
    </source>
</evidence>
<dbReference type="InterPro" id="IPR011066">
    <property type="entry name" value="MscS_channel_C_sf"/>
</dbReference>
<feature type="transmembrane region" description="Helical" evidence="7">
    <location>
        <begin position="519"/>
        <end position="548"/>
    </location>
</feature>
<protein>
    <recommendedName>
        <fullName evidence="13">Mechanosensitive ion channel</fullName>
    </recommendedName>
</protein>
<dbReference type="InterPro" id="IPR006685">
    <property type="entry name" value="MscS_channel_2nd"/>
</dbReference>
<gene>
    <name evidence="11" type="ORF">DB43_FL00030</name>
</gene>
<keyword evidence="5 7" id="KW-1133">Transmembrane helix</keyword>
<keyword evidence="6 7" id="KW-0472">Membrane</keyword>
<dbReference type="Gene3D" id="2.30.30.60">
    <property type="match status" value="1"/>
</dbReference>
<name>A0A0C1ECT7_9BACT</name>
<dbReference type="InterPro" id="IPR023408">
    <property type="entry name" value="MscS_beta-dom_sf"/>
</dbReference>
<dbReference type="PANTHER" id="PTHR30347:SF1">
    <property type="entry name" value="MECHANOSENSITIVE CHANNEL MSCK"/>
    <property type="match status" value="1"/>
</dbReference>
<feature type="domain" description="Mechanosensitive ion channel MscS C-terminal" evidence="9">
    <location>
        <begin position="612"/>
        <end position="698"/>
    </location>
</feature>
<dbReference type="Pfam" id="PF21088">
    <property type="entry name" value="MS_channel_1st"/>
    <property type="match status" value="1"/>
</dbReference>
<dbReference type="SUPFAM" id="SSF82861">
    <property type="entry name" value="Mechanosensitive channel protein MscS (YggB), transmembrane region"/>
    <property type="match status" value="1"/>
</dbReference>
<feature type="transmembrane region" description="Helical" evidence="7">
    <location>
        <begin position="452"/>
        <end position="473"/>
    </location>
</feature>
<feature type="transmembrane region" description="Helical" evidence="7">
    <location>
        <begin position="494"/>
        <end position="513"/>
    </location>
</feature>
<dbReference type="InterPro" id="IPR010920">
    <property type="entry name" value="LSM_dom_sf"/>
</dbReference>
<dbReference type="SUPFAM" id="SSF50182">
    <property type="entry name" value="Sm-like ribonucleoproteins"/>
    <property type="match status" value="1"/>
</dbReference>
<accession>A0A0C1ECT7</accession>
<dbReference type="InterPro" id="IPR052702">
    <property type="entry name" value="MscS-like_channel"/>
</dbReference>
<evidence type="ECO:0000256" key="2">
    <source>
        <dbReference type="ARBA" id="ARBA00008017"/>
    </source>
</evidence>
<dbReference type="Proteomes" id="UP000031307">
    <property type="component" value="Unassembled WGS sequence"/>
</dbReference>
<dbReference type="EMBL" id="JSAM01000056">
    <property type="protein sequence ID" value="KIA77888.1"/>
    <property type="molecule type" value="Genomic_DNA"/>
</dbReference>
<evidence type="ECO:0000259" key="8">
    <source>
        <dbReference type="Pfam" id="PF00924"/>
    </source>
</evidence>
<dbReference type="InterPro" id="IPR011014">
    <property type="entry name" value="MscS_channel_TM-2"/>
</dbReference>
<evidence type="ECO:0000256" key="5">
    <source>
        <dbReference type="ARBA" id="ARBA00022989"/>
    </source>
</evidence>
<organism evidence="11 12">
    <name type="scientific">Parachlamydia acanthamoebae</name>
    <dbReference type="NCBI Taxonomy" id="83552"/>
    <lineage>
        <taxon>Bacteria</taxon>
        <taxon>Pseudomonadati</taxon>
        <taxon>Chlamydiota</taxon>
        <taxon>Chlamydiia</taxon>
        <taxon>Parachlamydiales</taxon>
        <taxon>Parachlamydiaceae</taxon>
        <taxon>Parachlamydia</taxon>
    </lineage>
</organism>
<dbReference type="Pfam" id="PF21082">
    <property type="entry name" value="MS_channel_3rd"/>
    <property type="match status" value="1"/>
</dbReference>
<dbReference type="AlphaFoldDB" id="A0A0C1ECT7"/>
<dbReference type="PATRIC" id="fig|83552.4.peg.929"/>
<evidence type="ECO:0000256" key="7">
    <source>
        <dbReference type="SAM" id="Phobius"/>
    </source>
</evidence>
<proteinExistence type="inferred from homology"/>
<comment type="similarity">
    <text evidence="2">Belongs to the MscS (TC 1.A.23) family.</text>
</comment>
<dbReference type="GO" id="GO:0008381">
    <property type="term" value="F:mechanosensitive monoatomic ion channel activity"/>
    <property type="evidence" value="ECO:0007669"/>
    <property type="project" value="UniProtKB-ARBA"/>
</dbReference>
<dbReference type="RefSeq" id="WP_013924944.1">
    <property type="nucleotide sequence ID" value="NZ_BAWW01000002.1"/>
</dbReference>
<reference evidence="11 12" key="1">
    <citation type="journal article" date="2014" name="Mol. Biol. Evol.">
        <title>Massive expansion of Ubiquitination-related gene families within the Chlamydiae.</title>
        <authorList>
            <person name="Domman D."/>
            <person name="Collingro A."/>
            <person name="Lagkouvardos I."/>
            <person name="Gehre L."/>
            <person name="Weinmaier T."/>
            <person name="Rattei T."/>
            <person name="Subtil A."/>
            <person name="Horn M."/>
        </authorList>
    </citation>
    <scope>NUCLEOTIDE SEQUENCE [LARGE SCALE GENOMIC DNA]</scope>
    <source>
        <strain evidence="11 12">OEW1</strain>
    </source>
</reference>
<evidence type="ECO:0008006" key="13">
    <source>
        <dbReference type="Google" id="ProtNLM"/>
    </source>
</evidence>
<dbReference type="GO" id="GO:0005886">
    <property type="term" value="C:plasma membrane"/>
    <property type="evidence" value="ECO:0007669"/>
    <property type="project" value="UniProtKB-SubCell"/>
</dbReference>
<dbReference type="Gene3D" id="1.10.287.1260">
    <property type="match status" value="1"/>
</dbReference>
<evidence type="ECO:0000256" key="4">
    <source>
        <dbReference type="ARBA" id="ARBA00022692"/>
    </source>
</evidence>
<dbReference type="OMA" id="ISTHADW"/>
<dbReference type="InterPro" id="IPR049278">
    <property type="entry name" value="MS_channel_C"/>
</dbReference>
<dbReference type="SUPFAM" id="SSF82689">
    <property type="entry name" value="Mechanosensitive channel protein MscS (YggB), C-terminal domain"/>
    <property type="match status" value="1"/>
</dbReference>
<evidence type="ECO:0000256" key="3">
    <source>
        <dbReference type="ARBA" id="ARBA00022475"/>
    </source>
</evidence>
<dbReference type="Pfam" id="PF00924">
    <property type="entry name" value="MS_channel_2nd"/>
    <property type="match status" value="1"/>
</dbReference>
<dbReference type="InterPro" id="IPR049142">
    <property type="entry name" value="MS_channel_1st"/>
</dbReference>
<evidence type="ECO:0000256" key="1">
    <source>
        <dbReference type="ARBA" id="ARBA00004651"/>
    </source>
</evidence>
<sequence length="719" mass="81453">MIMNLFLPFYLIFSLTFGILSANDLETTSRTEIPDPANLSHKWWEDFEHAGNLQSNHIEDFFSSLKKQIDQLSPENQEEAQKLMENIKNNLQSLKDAAAKAKPLEIVAPMAATYSIDRLIDIHHALGKNRIELKITEEDRDQKIQLIQKIQEKVDKLILNYDKSSTYSESKFLQGLDWIATRTELELNKKSLEILNQNYENIKTVLSLRKNEEDFAEKHLVSSHAEVAKFEQQMLATQKEWEERKQIASTKDSNFMTASLLNSCDVNEVKKQLSILHGFEAAIEEAGAQLQYIKAALMFNLSKLVTQSPDESTLAAFNQQGKEWRQTLDNDENLFAEWRKRAEGISQRNEQVLCLTEPSNQKQKEDSSHLHDELVNIGKKNLQSISNLEAALSDTSFLLESFEDNISPFVNQHTQWINGFFSYLGATYSSLVESMGHTLFYVGTYPVTTFSLLRFLAILFLTFWVSRLVVSALTTIGAKRRGVQQSVLYRINRLIHYLILLIGTLIALSTIGFDFSNLLLVAGALGVGLGFGLQSIFNNFVSGLIILFESNLKIGDVIELENGVRGEVRAINVRSTILRTPDGIEVLVPNADLVTTKVTNWTLSDPFRRIHIPFSVAYGSDKELVVGLITEAAKKEPLTLLRTGIPEPTVYLTRFGDSGLDLELLVWIDERAARQAKNVLSTYLSMIETVLRENQISMPFPQRDIRIVSMPEPSKPQEQ</sequence>
<comment type="caution">
    <text evidence="11">The sequence shown here is derived from an EMBL/GenBank/DDBJ whole genome shotgun (WGS) entry which is preliminary data.</text>
</comment>
<keyword evidence="3" id="KW-1003">Cell membrane</keyword>
<comment type="subcellular location">
    <subcellularLocation>
        <location evidence="1">Cell membrane</location>
        <topology evidence="1">Multi-pass membrane protein</topology>
    </subcellularLocation>
</comment>
<evidence type="ECO:0000259" key="9">
    <source>
        <dbReference type="Pfam" id="PF21082"/>
    </source>
</evidence>
<evidence type="ECO:0000259" key="10">
    <source>
        <dbReference type="Pfam" id="PF21088"/>
    </source>
</evidence>
<dbReference type="Gene3D" id="3.30.70.100">
    <property type="match status" value="1"/>
</dbReference>
<dbReference type="PANTHER" id="PTHR30347">
    <property type="entry name" value="POTASSIUM CHANNEL RELATED"/>
    <property type="match status" value="1"/>
</dbReference>
<keyword evidence="4 7" id="KW-0812">Transmembrane</keyword>